<protein>
    <submittedName>
        <fullName evidence="2">GyrA</fullName>
    </submittedName>
</protein>
<feature type="non-terminal residue" evidence="2">
    <location>
        <position position="30"/>
    </location>
</feature>
<proteinExistence type="predicted"/>
<organism evidence="2">
    <name type="scientific">Streptomyces cyaneogriseus</name>
    <dbReference type="NCBI Taxonomy" id="68192"/>
    <lineage>
        <taxon>Bacteria</taxon>
        <taxon>Bacillati</taxon>
        <taxon>Actinomycetota</taxon>
        <taxon>Actinomycetes</taxon>
        <taxon>Kitasatosporales</taxon>
        <taxon>Streptomycetaceae</taxon>
        <taxon>Streptomyces</taxon>
    </lineage>
</organism>
<dbReference type="AlphaFoldDB" id="Q6R807"/>
<dbReference type="EMBL" id="AY508501">
    <property type="protein sequence ID" value="AAR97277.1"/>
    <property type="molecule type" value="Genomic_DNA"/>
</dbReference>
<feature type="compositionally biased region" description="Polar residues" evidence="1">
    <location>
        <begin position="1"/>
        <end position="10"/>
    </location>
</feature>
<name>Q6R807_9ACTN</name>
<reference evidence="2" key="1">
    <citation type="submission" date="2003-12" db="EMBL/GenBank/DDBJ databases">
        <title>gyrB-gyrA intergenic spacer region.</title>
        <authorList>
            <person name="Kim W.-Y."/>
            <person name="Ward A.C."/>
            <person name="Goodfellow M."/>
        </authorList>
    </citation>
    <scope>NUCLEOTIDE SEQUENCE</scope>
    <source>
        <strain evidence="2">DSM 40534</strain>
    </source>
</reference>
<feature type="region of interest" description="Disordered" evidence="1">
    <location>
        <begin position="1"/>
        <end position="30"/>
    </location>
</feature>
<sequence>MADENTPVTTESEEEDQQLRIEPVGLETEM</sequence>
<evidence type="ECO:0000256" key="1">
    <source>
        <dbReference type="SAM" id="MobiDB-lite"/>
    </source>
</evidence>
<accession>Q6R807</accession>
<evidence type="ECO:0000313" key="2">
    <source>
        <dbReference type="EMBL" id="AAR97277.1"/>
    </source>
</evidence>
<gene>
    <name evidence="2" type="primary">gyrA</name>
</gene>